<feature type="compositionally biased region" description="Gly residues" evidence="1">
    <location>
        <begin position="238"/>
        <end position="270"/>
    </location>
</feature>
<feature type="region of interest" description="Disordered" evidence="1">
    <location>
        <begin position="219"/>
        <end position="270"/>
    </location>
</feature>
<reference evidence="2" key="2">
    <citation type="submission" date="2022-01" db="EMBL/GenBank/DDBJ databases">
        <authorList>
            <person name="Yamashiro T."/>
            <person name="Shiraishi A."/>
            <person name="Satake H."/>
            <person name="Nakayama K."/>
        </authorList>
    </citation>
    <scope>NUCLEOTIDE SEQUENCE</scope>
</reference>
<evidence type="ECO:0000256" key="1">
    <source>
        <dbReference type="SAM" id="MobiDB-lite"/>
    </source>
</evidence>
<sequence>MRSSHQLCSSEPGIHYSSAAITERQSHSSSAGPSRKRSWSPTTYVPVYSPILGALSPVCADLLPPPKRIRSSNFVMDLETEIDEFIAYVDALRSEGIDARVVVKIVAREEVETSTRGMVEAIEGIQRDQGHRIVATGQQGAVMSERISKLERDNTRLRGMLDVASQRDWTMPNTRSGAAMKREVVNELIDRRVAEALETRDISRNLEPLVEGESEQNDVIGNDYEGVNSGGNRNEGLNGNGGNENGRVNGNGNGGGNNNRNGNGNGGGNGYVNHNMNPEGFMPVAQECTYQDFLKCQPLNFNGMEGVVGLTCWFEKMDTVFHISNCPQKYQVKMVPNEEDKVERFIGGLPDNIQGTVIAAEPTILQDAI</sequence>
<keyword evidence="3" id="KW-1185">Reference proteome</keyword>
<protein>
    <recommendedName>
        <fullName evidence="4">Reverse transcriptase domain-containing protein</fullName>
    </recommendedName>
</protein>
<name>A0ABQ4WEM9_9ASTR</name>
<evidence type="ECO:0008006" key="4">
    <source>
        <dbReference type="Google" id="ProtNLM"/>
    </source>
</evidence>
<evidence type="ECO:0000313" key="2">
    <source>
        <dbReference type="EMBL" id="GJS51320.1"/>
    </source>
</evidence>
<accession>A0ABQ4WEM9</accession>
<dbReference type="EMBL" id="BQNB010008577">
    <property type="protein sequence ID" value="GJS51320.1"/>
    <property type="molecule type" value="Genomic_DNA"/>
</dbReference>
<dbReference type="Proteomes" id="UP001151760">
    <property type="component" value="Unassembled WGS sequence"/>
</dbReference>
<evidence type="ECO:0000313" key="3">
    <source>
        <dbReference type="Proteomes" id="UP001151760"/>
    </source>
</evidence>
<organism evidence="2 3">
    <name type="scientific">Tanacetum coccineum</name>
    <dbReference type="NCBI Taxonomy" id="301880"/>
    <lineage>
        <taxon>Eukaryota</taxon>
        <taxon>Viridiplantae</taxon>
        <taxon>Streptophyta</taxon>
        <taxon>Embryophyta</taxon>
        <taxon>Tracheophyta</taxon>
        <taxon>Spermatophyta</taxon>
        <taxon>Magnoliopsida</taxon>
        <taxon>eudicotyledons</taxon>
        <taxon>Gunneridae</taxon>
        <taxon>Pentapetalae</taxon>
        <taxon>asterids</taxon>
        <taxon>campanulids</taxon>
        <taxon>Asterales</taxon>
        <taxon>Asteraceae</taxon>
        <taxon>Asteroideae</taxon>
        <taxon>Anthemideae</taxon>
        <taxon>Anthemidinae</taxon>
        <taxon>Tanacetum</taxon>
    </lineage>
</organism>
<comment type="caution">
    <text evidence="2">The sequence shown here is derived from an EMBL/GenBank/DDBJ whole genome shotgun (WGS) entry which is preliminary data.</text>
</comment>
<proteinExistence type="predicted"/>
<gene>
    <name evidence="2" type="ORF">Tco_0624682</name>
</gene>
<reference evidence="2" key="1">
    <citation type="journal article" date="2022" name="Int. J. Mol. Sci.">
        <title>Draft Genome of Tanacetum Coccineum: Genomic Comparison of Closely Related Tanacetum-Family Plants.</title>
        <authorList>
            <person name="Yamashiro T."/>
            <person name="Shiraishi A."/>
            <person name="Nakayama K."/>
            <person name="Satake H."/>
        </authorList>
    </citation>
    <scope>NUCLEOTIDE SEQUENCE</scope>
</reference>
<feature type="region of interest" description="Disordered" evidence="1">
    <location>
        <begin position="21"/>
        <end position="41"/>
    </location>
</feature>